<dbReference type="GeneID" id="111835686"/>
<evidence type="ECO:0000259" key="6">
    <source>
        <dbReference type="PROSITE" id="PS50112"/>
    </source>
</evidence>
<reference evidence="7" key="2">
    <citation type="submission" date="2025-09" db="UniProtKB">
        <authorList>
            <consortium name="Ensembl"/>
        </authorList>
    </citation>
    <scope>IDENTIFICATION</scope>
</reference>
<dbReference type="CDD" id="cd00130">
    <property type="entry name" value="PAS"/>
    <property type="match status" value="2"/>
</dbReference>
<comment type="subcellular location">
    <subcellularLocation>
        <location evidence="1">Nucleus</location>
    </subcellularLocation>
</comment>
<dbReference type="InterPro" id="IPR000014">
    <property type="entry name" value="PAS"/>
</dbReference>
<dbReference type="PROSITE" id="PS50112">
    <property type="entry name" value="PAS"/>
    <property type="match status" value="2"/>
</dbReference>
<dbReference type="Pfam" id="PF08447">
    <property type="entry name" value="PAS_3"/>
    <property type="match status" value="1"/>
</dbReference>
<dbReference type="PANTHER" id="PTHR23043">
    <property type="entry name" value="HYPOXIA-INDUCIBLE FACTOR 1 ALPHA"/>
    <property type="match status" value="1"/>
</dbReference>
<dbReference type="RefSeq" id="XP_023652014.1">
    <property type="nucleotide sequence ID" value="XM_023796246.2"/>
</dbReference>
<evidence type="ECO:0000256" key="1">
    <source>
        <dbReference type="ARBA" id="ARBA00004123"/>
    </source>
</evidence>
<dbReference type="InterPro" id="IPR013655">
    <property type="entry name" value="PAS_fold_3"/>
</dbReference>
<dbReference type="AlphaFoldDB" id="A0A3B3QM00"/>
<keyword evidence="2" id="KW-0805">Transcription regulation</keyword>
<dbReference type="Pfam" id="PF23183">
    <property type="entry name" value="bHLH_NPAS4"/>
    <property type="match status" value="1"/>
</dbReference>
<dbReference type="CDD" id="cd19697">
    <property type="entry name" value="bHLH-PAS_NPAS4_PASD10"/>
    <property type="match status" value="1"/>
</dbReference>
<dbReference type="GeneTree" id="ENSGT00530000064165"/>
<accession>A0A3B3QM00</accession>
<keyword evidence="8" id="KW-1185">Reference proteome</keyword>
<reference evidence="7" key="1">
    <citation type="submission" date="2025-08" db="UniProtKB">
        <authorList>
            <consortium name="Ensembl"/>
        </authorList>
    </citation>
    <scope>IDENTIFICATION</scope>
</reference>
<dbReference type="GO" id="GO:0000977">
    <property type="term" value="F:RNA polymerase II transcription regulatory region sequence-specific DNA binding"/>
    <property type="evidence" value="ECO:0007669"/>
    <property type="project" value="TreeGrafter"/>
</dbReference>
<dbReference type="Gene3D" id="3.30.450.20">
    <property type="entry name" value="PAS domain"/>
    <property type="match status" value="2"/>
</dbReference>
<evidence type="ECO:0000256" key="4">
    <source>
        <dbReference type="ARBA" id="ARBA00023163"/>
    </source>
</evidence>
<evidence type="ECO:0000313" key="7">
    <source>
        <dbReference type="Ensembl" id="ENSPKIP00000007138.1"/>
    </source>
</evidence>
<dbReference type="NCBIfam" id="TIGR00229">
    <property type="entry name" value="sensory_box"/>
    <property type="match status" value="1"/>
</dbReference>
<evidence type="ECO:0000256" key="2">
    <source>
        <dbReference type="ARBA" id="ARBA00023015"/>
    </source>
</evidence>
<dbReference type="SMART" id="SM00091">
    <property type="entry name" value="PAS"/>
    <property type="match status" value="2"/>
</dbReference>
<dbReference type="STRING" id="1676925.ENSPKIP00000007138"/>
<dbReference type="Ensembl" id="ENSPKIT00000031183.1">
    <property type="protein sequence ID" value="ENSPKIP00000007138.1"/>
    <property type="gene ID" value="ENSPKIG00000023152.1"/>
</dbReference>
<dbReference type="GO" id="GO:0005634">
    <property type="term" value="C:nucleus"/>
    <property type="evidence" value="ECO:0007669"/>
    <property type="project" value="UniProtKB-SubCell"/>
</dbReference>
<keyword evidence="4" id="KW-0804">Transcription</keyword>
<proteinExistence type="predicted"/>
<dbReference type="SUPFAM" id="SSF55785">
    <property type="entry name" value="PYP-like sensor domain (PAS domain)"/>
    <property type="match status" value="2"/>
</dbReference>
<dbReference type="CTD" id="108449885"/>
<name>A0A3B3QM00_9TELE</name>
<evidence type="ECO:0000313" key="8">
    <source>
        <dbReference type="Proteomes" id="UP000261540"/>
    </source>
</evidence>
<feature type="domain" description="PAS" evidence="6">
    <location>
        <begin position="105"/>
        <end position="166"/>
    </location>
</feature>
<feature type="domain" description="PAS" evidence="6">
    <location>
        <begin position="264"/>
        <end position="299"/>
    </location>
</feature>
<keyword evidence="5" id="KW-0539">Nucleus</keyword>
<dbReference type="GO" id="GO:0000981">
    <property type="term" value="F:DNA-binding transcription factor activity, RNA polymerase II-specific"/>
    <property type="evidence" value="ECO:0007669"/>
    <property type="project" value="TreeGrafter"/>
</dbReference>
<evidence type="ECO:0000256" key="5">
    <source>
        <dbReference type="ARBA" id="ARBA00023242"/>
    </source>
</evidence>
<dbReference type="InterPro" id="IPR056192">
    <property type="entry name" value="bHLH_NPAS4"/>
</dbReference>
<evidence type="ECO:0000256" key="3">
    <source>
        <dbReference type="ARBA" id="ARBA00023125"/>
    </source>
</evidence>
<dbReference type="Proteomes" id="UP000261540">
    <property type="component" value="Unplaced"/>
</dbReference>
<keyword evidence="3" id="KW-0238">DNA-binding</keyword>
<protein>
    <submittedName>
        <fullName evidence="7">Neuronal PAS domain protein 4 like</fullName>
    </submittedName>
</protein>
<sequence length="761" mass="83321">MTVCCESCHSPIGDMPGPAHCSSRCYTATQRVSCKRFRSTKGASKARRDHINCEIRSMRALLPIPLEDQERLSYLHSMSAICTFIRKSIFFRELQPDGSSCFLPYEDFLQALPGFILVTSREGKLIYVSENVADYLGYSMVDVLQGDAIYDMVDNADVEIVKSNLETEGLPAKERTFVCRMLMSKAFRLRHGSSCSMLVRGRFQAAPRASPSGQEPDLAFVALCTPTADRWRDGNPRCSAEPFRTLHGPDMSFAYAPESLLFHLGYSAGEVIGRSWYSLLHPDDLSSCASKHKSLLEGDEGTLVEMVLRLQHKNLYWVWLYVRATKDSGKQEVSCMNYIVSETEASFLKQRIYSDASITSTPLLPKQPQPSHSDAPQCHGNGVTKVLKREREACCVTEEPQPKTSRVSETNTGYLICTNPAEDGSQQGVLTSSTVFPATPPYSPASSHSPATQEDCPSDFLLDAYSYAETLLSSPESSPPYLSGQNTFSGVSDCFPASDPLQAAMDPTFGLHHFAVAQSPESCPSPSYEFPSCPVGSHLVPDGLQGLDVADGSSDCAFHPDDLGLSTPPPGGDSPFLVRQDVSDTPVLTPDPSPATECRFQYSERERAEISILAQQISSLANSFDTYRSMGLAPGNGKPTPLSEGPVPPCDCPDVCSHPSRLELILDEGVIYSILQDLDTEEGHVEDGEQSLDASISQASAALFTALVWEPSLDQFPSMHPALDPCLVRPGCQEDGNELHQLSRYLHSSLQQDELAEESMY</sequence>
<dbReference type="PANTHER" id="PTHR23043:SF37">
    <property type="entry name" value="NPAS4 PROTEIN"/>
    <property type="match status" value="1"/>
</dbReference>
<organism evidence="7 8">
    <name type="scientific">Paramormyrops kingsleyae</name>
    <dbReference type="NCBI Taxonomy" id="1676925"/>
    <lineage>
        <taxon>Eukaryota</taxon>
        <taxon>Metazoa</taxon>
        <taxon>Chordata</taxon>
        <taxon>Craniata</taxon>
        <taxon>Vertebrata</taxon>
        <taxon>Euteleostomi</taxon>
        <taxon>Actinopterygii</taxon>
        <taxon>Neopterygii</taxon>
        <taxon>Teleostei</taxon>
        <taxon>Osteoglossocephala</taxon>
        <taxon>Osteoglossomorpha</taxon>
        <taxon>Osteoglossiformes</taxon>
        <taxon>Mormyridae</taxon>
        <taxon>Paramormyrops</taxon>
    </lineage>
</organism>
<dbReference type="InterPro" id="IPR035965">
    <property type="entry name" value="PAS-like_dom_sf"/>
</dbReference>